<keyword evidence="7" id="KW-0067">ATP-binding</keyword>
<dbReference type="GO" id="GO:0016887">
    <property type="term" value="F:ATP hydrolysis activity"/>
    <property type="evidence" value="ECO:0007669"/>
    <property type="project" value="InterPro"/>
</dbReference>
<keyword evidence="5" id="KW-0547">Nucleotide-binding</keyword>
<dbReference type="PROSITE" id="PS00211">
    <property type="entry name" value="ABC_TRANSPORTER_1"/>
    <property type="match status" value="1"/>
</dbReference>
<keyword evidence="6" id="KW-0378">Hydrolase</keyword>
<feature type="transmembrane region" description="Helical" evidence="10">
    <location>
        <begin position="228"/>
        <end position="250"/>
    </location>
</feature>
<dbReference type="InterPro" id="IPR039421">
    <property type="entry name" value="Type_1_exporter"/>
</dbReference>
<dbReference type="AlphaFoldDB" id="A0A6L9LD07"/>
<evidence type="ECO:0000259" key="13">
    <source>
        <dbReference type="PROSITE" id="PS50990"/>
    </source>
</evidence>
<evidence type="ECO:0000313" key="14">
    <source>
        <dbReference type="EMBL" id="NDU96991.1"/>
    </source>
</evidence>
<evidence type="ECO:0000259" key="11">
    <source>
        <dbReference type="PROSITE" id="PS50893"/>
    </source>
</evidence>
<dbReference type="SMART" id="SM00382">
    <property type="entry name" value="AAA"/>
    <property type="match status" value="1"/>
</dbReference>
<reference evidence="14 15" key="1">
    <citation type="submission" date="2020-02" db="EMBL/GenBank/DDBJ databases">
        <title>Draft genome sequence of two Spirosoma agri KCTC 52727 and Spirosoma terrae KCTC 52035.</title>
        <authorList>
            <person name="Rojas J."/>
            <person name="Ambika Manirajan B."/>
            <person name="Suarez C."/>
            <person name="Ratering S."/>
            <person name="Schnell S."/>
        </authorList>
    </citation>
    <scope>NUCLEOTIDE SEQUENCE [LARGE SCALE GENOMIC DNA]</scope>
    <source>
        <strain evidence="14 15">KCTC 52035</strain>
    </source>
</reference>
<feature type="domain" description="ABC transporter" evidence="11">
    <location>
        <begin position="549"/>
        <end position="785"/>
    </location>
</feature>
<dbReference type="RefSeq" id="WP_163952002.1">
    <property type="nucleotide sequence ID" value="NZ_JAAFZH010000009.1"/>
</dbReference>
<gene>
    <name evidence="14" type="ORF">GK108_19050</name>
</gene>
<feature type="transmembrane region" description="Helical" evidence="10">
    <location>
        <begin position="338"/>
        <end position="360"/>
    </location>
</feature>
<feature type="domain" description="Peptidase C39" evidence="13">
    <location>
        <begin position="9"/>
        <end position="129"/>
    </location>
</feature>
<keyword evidence="4 10" id="KW-0812">Transmembrane</keyword>
<dbReference type="GO" id="GO:0005524">
    <property type="term" value="F:ATP binding"/>
    <property type="evidence" value="ECO:0007669"/>
    <property type="project" value="UniProtKB-KW"/>
</dbReference>
<sequence length="791" mass="88324">MKKFPFYAQLDSMDCGPTCLRMISRFYGKSLSLQRLRTQSGITREGISMLGISEAAERIGFRTVAMKVSYDSFINEAPLPCIVHWNQEHFVVVYAIQKSGSLFRRKKRFPSNLETHTLSNSAVSFESEPESDNGFFIPDNPETVYSSVVNTSGRHKDKLYIADPGKGLGVLSGEDFCRSWGSTVIHERAAGIALFIEPTPAFYESEEDTESSIGLGRLVGYLRPYRHLIVQLGIGLLVGSGLQLVLPFLTQSIVDVGINGQNLRFIYVVLAAQLSLMLGRTAIEFLRSWILLHISSRVNIAILTDFLVKLMRLPMSFFDTKNFGDLLQRVNDHQRIEAFLTGQALQIIFSLVNLAVFSIVLASYSWLLLGLFMVGSLLYGLWVGLFLKQQRKLDFKLFNLSASNQSSLVQILDGMQEIKLHNSEQTHRWEWERLQARLLKLQIRSLSLTQFQQAGAVLLNEGKNILITFIAAKTVLDGEMTLGAMMAVQYIIGQLNAPIDQLIQFLPVAQHAQLSMERLNEIHQLPDESSERSIENRVEVLPKKALSGLSLQNLSFKYPGSGTESILRGINLYIPSGKVTAIVGMSGSGKTTLLKLLLRFYEPTQGGIHIGNLRLASVEHQLWRNRCGAVMQDGYIFSDTIARNIAVADEIPDSERLWQAIETANITDLIDQLPLGLNTKIGATGNGISQGQKQRILIARAVYKNPDYLFFDEATNALDAKNERVILENLQAFFQGRTVVVVAHRLSTVRHADQIVVLEKGIITEVGTHEELTARRGAYFGLVKNQLELGS</sequence>
<dbReference type="PROSITE" id="PS50893">
    <property type="entry name" value="ABC_TRANSPORTER_2"/>
    <property type="match status" value="1"/>
</dbReference>
<proteinExistence type="predicted"/>
<feature type="transmembrane region" description="Helical" evidence="10">
    <location>
        <begin position="262"/>
        <end position="283"/>
    </location>
</feature>
<dbReference type="InterPro" id="IPR003439">
    <property type="entry name" value="ABC_transporter-like_ATP-bd"/>
</dbReference>
<keyword evidence="8 10" id="KW-1133">Transmembrane helix</keyword>
<feature type="domain" description="ABC transmembrane type-1" evidence="12">
    <location>
        <begin position="234"/>
        <end position="511"/>
    </location>
</feature>
<keyword evidence="2" id="KW-0813">Transport</keyword>
<dbReference type="InterPro" id="IPR005074">
    <property type="entry name" value="Peptidase_C39"/>
</dbReference>
<evidence type="ECO:0000256" key="1">
    <source>
        <dbReference type="ARBA" id="ARBA00004651"/>
    </source>
</evidence>
<evidence type="ECO:0000256" key="4">
    <source>
        <dbReference type="ARBA" id="ARBA00022692"/>
    </source>
</evidence>
<keyword evidence="9 10" id="KW-0472">Membrane</keyword>
<dbReference type="Gene3D" id="3.90.70.10">
    <property type="entry name" value="Cysteine proteinases"/>
    <property type="match status" value="2"/>
</dbReference>
<dbReference type="InterPro" id="IPR003593">
    <property type="entry name" value="AAA+_ATPase"/>
</dbReference>
<evidence type="ECO:0000256" key="5">
    <source>
        <dbReference type="ARBA" id="ARBA00022741"/>
    </source>
</evidence>
<dbReference type="Pfam" id="PF03412">
    <property type="entry name" value="Peptidase_C39"/>
    <property type="match status" value="1"/>
</dbReference>
<dbReference type="FunFam" id="3.40.50.300:FF:000299">
    <property type="entry name" value="ABC transporter ATP-binding protein/permease"/>
    <property type="match status" value="1"/>
</dbReference>
<dbReference type="GO" id="GO:0008233">
    <property type="term" value="F:peptidase activity"/>
    <property type="evidence" value="ECO:0007669"/>
    <property type="project" value="InterPro"/>
</dbReference>
<dbReference type="InterPro" id="IPR027417">
    <property type="entry name" value="P-loop_NTPase"/>
</dbReference>
<evidence type="ECO:0000256" key="3">
    <source>
        <dbReference type="ARBA" id="ARBA00022475"/>
    </source>
</evidence>
<evidence type="ECO:0000256" key="8">
    <source>
        <dbReference type="ARBA" id="ARBA00022989"/>
    </source>
</evidence>
<dbReference type="Pfam" id="PF00664">
    <property type="entry name" value="ABC_membrane"/>
    <property type="match status" value="1"/>
</dbReference>
<evidence type="ECO:0000256" key="10">
    <source>
        <dbReference type="SAM" id="Phobius"/>
    </source>
</evidence>
<name>A0A6L9LD07_9BACT</name>
<dbReference type="InterPro" id="IPR017871">
    <property type="entry name" value="ABC_transporter-like_CS"/>
</dbReference>
<organism evidence="14 15">
    <name type="scientific">Spirosoma terrae</name>
    <dbReference type="NCBI Taxonomy" id="1968276"/>
    <lineage>
        <taxon>Bacteria</taxon>
        <taxon>Pseudomonadati</taxon>
        <taxon>Bacteroidota</taxon>
        <taxon>Cytophagia</taxon>
        <taxon>Cytophagales</taxon>
        <taxon>Cytophagaceae</taxon>
        <taxon>Spirosoma</taxon>
    </lineage>
</organism>
<dbReference type="InterPro" id="IPR011527">
    <property type="entry name" value="ABC1_TM_dom"/>
</dbReference>
<evidence type="ECO:0000256" key="2">
    <source>
        <dbReference type="ARBA" id="ARBA00022448"/>
    </source>
</evidence>
<dbReference type="Gene3D" id="1.20.1560.10">
    <property type="entry name" value="ABC transporter type 1, transmembrane domain"/>
    <property type="match status" value="1"/>
</dbReference>
<comment type="caution">
    <text evidence="14">The sequence shown here is derived from an EMBL/GenBank/DDBJ whole genome shotgun (WGS) entry which is preliminary data.</text>
</comment>
<evidence type="ECO:0000256" key="7">
    <source>
        <dbReference type="ARBA" id="ARBA00022840"/>
    </source>
</evidence>
<dbReference type="CDD" id="cd02418">
    <property type="entry name" value="Peptidase_C39B"/>
    <property type="match status" value="1"/>
</dbReference>
<accession>A0A6L9LD07</accession>
<evidence type="ECO:0000313" key="15">
    <source>
        <dbReference type="Proteomes" id="UP000474175"/>
    </source>
</evidence>
<dbReference type="GO" id="GO:0015421">
    <property type="term" value="F:ABC-type oligopeptide transporter activity"/>
    <property type="evidence" value="ECO:0007669"/>
    <property type="project" value="TreeGrafter"/>
</dbReference>
<evidence type="ECO:0000256" key="9">
    <source>
        <dbReference type="ARBA" id="ARBA00023136"/>
    </source>
</evidence>
<dbReference type="Pfam" id="PF00005">
    <property type="entry name" value="ABC_tran"/>
    <property type="match status" value="1"/>
</dbReference>
<evidence type="ECO:0000259" key="12">
    <source>
        <dbReference type="PROSITE" id="PS50929"/>
    </source>
</evidence>
<dbReference type="Proteomes" id="UP000474175">
    <property type="component" value="Unassembled WGS sequence"/>
</dbReference>
<dbReference type="PANTHER" id="PTHR43394:SF1">
    <property type="entry name" value="ATP-BINDING CASSETTE SUB-FAMILY B MEMBER 10, MITOCHONDRIAL"/>
    <property type="match status" value="1"/>
</dbReference>
<evidence type="ECO:0000256" key="6">
    <source>
        <dbReference type="ARBA" id="ARBA00022801"/>
    </source>
</evidence>
<dbReference type="Gene3D" id="3.40.50.300">
    <property type="entry name" value="P-loop containing nucleotide triphosphate hydrolases"/>
    <property type="match status" value="1"/>
</dbReference>
<comment type="subcellular location">
    <subcellularLocation>
        <location evidence="1">Cell membrane</location>
        <topology evidence="1">Multi-pass membrane protein</topology>
    </subcellularLocation>
</comment>
<feature type="transmembrane region" description="Helical" evidence="10">
    <location>
        <begin position="366"/>
        <end position="387"/>
    </location>
</feature>
<dbReference type="PROSITE" id="PS50929">
    <property type="entry name" value="ABC_TM1F"/>
    <property type="match status" value="1"/>
</dbReference>
<dbReference type="SUPFAM" id="SSF52540">
    <property type="entry name" value="P-loop containing nucleoside triphosphate hydrolases"/>
    <property type="match status" value="1"/>
</dbReference>
<dbReference type="PROSITE" id="PS50990">
    <property type="entry name" value="PEPTIDASE_C39"/>
    <property type="match status" value="1"/>
</dbReference>
<dbReference type="EMBL" id="JAAFZH010000009">
    <property type="protein sequence ID" value="NDU96991.1"/>
    <property type="molecule type" value="Genomic_DNA"/>
</dbReference>
<dbReference type="InterPro" id="IPR036640">
    <property type="entry name" value="ABC1_TM_sf"/>
</dbReference>
<dbReference type="GO" id="GO:0005886">
    <property type="term" value="C:plasma membrane"/>
    <property type="evidence" value="ECO:0007669"/>
    <property type="project" value="UniProtKB-SubCell"/>
</dbReference>
<keyword evidence="3" id="KW-1003">Cell membrane</keyword>
<dbReference type="SUPFAM" id="SSF90123">
    <property type="entry name" value="ABC transporter transmembrane region"/>
    <property type="match status" value="1"/>
</dbReference>
<keyword evidence="15" id="KW-1185">Reference proteome</keyword>
<dbReference type="PANTHER" id="PTHR43394">
    <property type="entry name" value="ATP-DEPENDENT PERMEASE MDL1, MITOCHONDRIAL"/>
    <property type="match status" value="1"/>
</dbReference>
<dbReference type="CDD" id="cd18571">
    <property type="entry name" value="ABC_6TM_peptidase_like"/>
    <property type="match status" value="1"/>
</dbReference>
<protein>
    <submittedName>
        <fullName evidence="14">Peptidase domain-containing ABC transporter</fullName>
    </submittedName>
</protein>
<dbReference type="GO" id="GO:0006508">
    <property type="term" value="P:proteolysis"/>
    <property type="evidence" value="ECO:0007669"/>
    <property type="project" value="InterPro"/>
</dbReference>